<dbReference type="InterPro" id="IPR008969">
    <property type="entry name" value="CarboxyPept-like_regulatory"/>
</dbReference>
<dbReference type="AlphaFoldDB" id="A0A364Y484"/>
<name>A0A364Y484_9BACT</name>
<reference evidence="1 2" key="1">
    <citation type="submission" date="2018-06" db="EMBL/GenBank/DDBJ databases">
        <title>Chryseolinea flavus sp. nov., a member of the phylum Bacteroidetes isolated from soil.</title>
        <authorList>
            <person name="Li Y."/>
            <person name="Wang J."/>
        </authorList>
    </citation>
    <scope>NUCLEOTIDE SEQUENCE [LARGE SCALE GENOMIC DNA]</scope>
    <source>
        <strain evidence="1 2">SDU1-6</strain>
    </source>
</reference>
<dbReference type="Proteomes" id="UP000251889">
    <property type="component" value="Unassembled WGS sequence"/>
</dbReference>
<gene>
    <name evidence="1" type="ORF">DQQ10_12250</name>
</gene>
<dbReference type="SUPFAM" id="SSF49464">
    <property type="entry name" value="Carboxypeptidase regulatory domain-like"/>
    <property type="match status" value="1"/>
</dbReference>
<dbReference type="OrthoDB" id="914976at2"/>
<dbReference type="Pfam" id="PF13715">
    <property type="entry name" value="CarbopepD_reg_2"/>
    <property type="match status" value="1"/>
</dbReference>
<dbReference type="EMBL" id="QMFY01000005">
    <property type="protein sequence ID" value="RAW00998.1"/>
    <property type="molecule type" value="Genomic_DNA"/>
</dbReference>
<evidence type="ECO:0000313" key="1">
    <source>
        <dbReference type="EMBL" id="RAW00998.1"/>
    </source>
</evidence>
<evidence type="ECO:0008006" key="3">
    <source>
        <dbReference type="Google" id="ProtNLM"/>
    </source>
</evidence>
<evidence type="ECO:0000313" key="2">
    <source>
        <dbReference type="Proteomes" id="UP000251889"/>
    </source>
</evidence>
<keyword evidence="2" id="KW-1185">Reference proteome</keyword>
<sequence length="375" mass="42337">MNNLSAILFLVLCYTTDMLHAQSATKSKTFEIAGTVISQTTKKPMSFASIRLKNSLFGTSSDEHGKFLFKANHLSDTLEISFIGFKTKRIALKTILATTPTIIALEEHHIEIPETIVVEASKEWAKELFEQVIDSIHVNFVQEPILFNTVIHASQAKDDFTQQRTTINADIYFGNGYNPRKKRNDFLVVKGTCITKYDSVSAQWSPFTPKDNTLIYEVNGIFLRDVIAYRDNLFLNKKNLSHYAFDVESEDEATLTVRFKASTLRVGVIPFPNLISFSGKVEINKTNFSITKIIMSGIVDEDAMIEAFNKSTVGELEITTEYKSSPNGKLYWARSLFKENFQRGAQIIIDNSFIATGVQPIHDNDWTPKAQNLCD</sequence>
<organism evidence="1 2">
    <name type="scientific">Pseudochryseolinea flava</name>
    <dbReference type="NCBI Taxonomy" id="2059302"/>
    <lineage>
        <taxon>Bacteria</taxon>
        <taxon>Pseudomonadati</taxon>
        <taxon>Bacteroidota</taxon>
        <taxon>Cytophagia</taxon>
        <taxon>Cytophagales</taxon>
        <taxon>Fulvivirgaceae</taxon>
        <taxon>Pseudochryseolinea</taxon>
    </lineage>
</organism>
<dbReference type="RefSeq" id="WP_112747154.1">
    <property type="nucleotide sequence ID" value="NZ_QMFY01000005.1"/>
</dbReference>
<accession>A0A364Y484</accession>
<protein>
    <recommendedName>
        <fullName evidence="3">Carboxypeptidase-like regulatory domain-containing protein</fullName>
    </recommendedName>
</protein>
<comment type="caution">
    <text evidence="1">The sequence shown here is derived from an EMBL/GenBank/DDBJ whole genome shotgun (WGS) entry which is preliminary data.</text>
</comment>
<proteinExistence type="predicted"/>